<dbReference type="Proteomes" id="UP000823388">
    <property type="component" value="Chromosome 4N"/>
</dbReference>
<name>A0A8T0THA5_PANVG</name>
<gene>
    <name evidence="1" type="ORF">PVAP13_4NG314832</name>
</gene>
<keyword evidence="2" id="KW-1185">Reference proteome</keyword>
<dbReference type="EMBL" id="CM029044">
    <property type="protein sequence ID" value="KAG2608334.1"/>
    <property type="molecule type" value="Genomic_DNA"/>
</dbReference>
<comment type="caution">
    <text evidence="1">The sequence shown here is derived from an EMBL/GenBank/DDBJ whole genome shotgun (WGS) entry which is preliminary data.</text>
</comment>
<proteinExistence type="predicted"/>
<organism evidence="1 2">
    <name type="scientific">Panicum virgatum</name>
    <name type="common">Blackwell switchgrass</name>
    <dbReference type="NCBI Taxonomy" id="38727"/>
    <lineage>
        <taxon>Eukaryota</taxon>
        <taxon>Viridiplantae</taxon>
        <taxon>Streptophyta</taxon>
        <taxon>Embryophyta</taxon>
        <taxon>Tracheophyta</taxon>
        <taxon>Spermatophyta</taxon>
        <taxon>Magnoliopsida</taxon>
        <taxon>Liliopsida</taxon>
        <taxon>Poales</taxon>
        <taxon>Poaceae</taxon>
        <taxon>PACMAD clade</taxon>
        <taxon>Panicoideae</taxon>
        <taxon>Panicodae</taxon>
        <taxon>Paniceae</taxon>
        <taxon>Panicinae</taxon>
        <taxon>Panicum</taxon>
        <taxon>Panicum sect. Hiantes</taxon>
    </lineage>
</organism>
<dbReference type="AlphaFoldDB" id="A0A8T0THA5"/>
<evidence type="ECO:0000313" key="1">
    <source>
        <dbReference type="EMBL" id="KAG2608334.1"/>
    </source>
</evidence>
<protein>
    <submittedName>
        <fullName evidence="1">Uncharacterized protein</fullName>
    </submittedName>
</protein>
<sequence length="161" mass="18122">MTWGRMVPCPEWSEEDHHFLVTSHGEAVLISCPGTMENAFRFFRLDAETLEWSRLNDRELDDTSWFLSKGQSFRVKEAGKRRVYTFSGPKQCSDSMDSCKQSSNGTELTSTTCFTGTSGQSITNVYAYDLDDGTVEMVLPASLDTEARHWVQPSIFATPAK</sequence>
<evidence type="ECO:0000313" key="2">
    <source>
        <dbReference type="Proteomes" id="UP000823388"/>
    </source>
</evidence>
<accession>A0A8T0THA5</accession>
<reference evidence="1" key="1">
    <citation type="submission" date="2020-05" db="EMBL/GenBank/DDBJ databases">
        <title>WGS assembly of Panicum virgatum.</title>
        <authorList>
            <person name="Lovell J.T."/>
            <person name="Jenkins J."/>
            <person name="Shu S."/>
            <person name="Juenger T.E."/>
            <person name="Schmutz J."/>
        </authorList>
    </citation>
    <scope>NUCLEOTIDE SEQUENCE</scope>
    <source>
        <strain evidence="1">AP13</strain>
    </source>
</reference>